<gene>
    <name evidence="1" type="ORF">SAMN05444352_1441</name>
</gene>
<dbReference type="InterPro" id="IPR036102">
    <property type="entry name" value="OsmC/Ohrsf"/>
</dbReference>
<dbReference type="PANTHER" id="PTHR42830:SF2">
    <property type="entry name" value="OSMC_OHR FAMILY PROTEIN"/>
    <property type="match status" value="1"/>
</dbReference>
<dbReference type="Pfam" id="PF02566">
    <property type="entry name" value="OsmC"/>
    <property type="match status" value="1"/>
</dbReference>
<dbReference type="InterPro" id="IPR015946">
    <property type="entry name" value="KH_dom-like_a/b"/>
</dbReference>
<organism evidence="1 2">
    <name type="scientific">Pseudomonas japonica</name>
    <dbReference type="NCBI Taxonomy" id="256466"/>
    <lineage>
        <taxon>Bacteria</taxon>
        <taxon>Pseudomonadati</taxon>
        <taxon>Pseudomonadota</taxon>
        <taxon>Gammaproteobacteria</taxon>
        <taxon>Pseudomonadales</taxon>
        <taxon>Pseudomonadaceae</taxon>
        <taxon>Pseudomonas</taxon>
    </lineage>
</organism>
<dbReference type="Gene3D" id="3.30.300.20">
    <property type="match status" value="1"/>
</dbReference>
<dbReference type="OrthoDB" id="9795405at2"/>
<accession>A0A239LW85</accession>
<protein>
    <submittedName>
        <fullName evidence="1">Organic hydroperoxide reductase OsmC/OhrA</fullName>
    </submittedName>
</protein>
<proteinExistence type="predicted"/>
<dbReference type="InterPro" id="IPR003718">
    <property type="entry name" value="OsmC/Ohr_fam"/>
</dbReference>
<dbReference type="RefSeq" id="WP_042129945.1">
    <property type="nucleotide sequence ID" value="NZ_FZOL01000044.1"/>
</dbReference>
<sequence>MAEKSHHYAVTVTWTGNQGSGTASYRGYSRDHLIQAEGKPAIEGSSDPAFRGDPARWNPEDLLLASLSACHKLWYLGLCAEAGVVVLNYEDHAEGEMVEEPNGTGQFTSVLLRPRVTLAAGADLEKARTLHHLAHQKCFIARSVNFPVAHEPRLLLAAQD</sequence>
<reference evidence="2" key="1">
    <citation type="submission" date="2017-06" db="EMBL/GenBank/DDBJ databases">
        <authorList>
            <person name="Varghese N."/>
            <person name="Submissions S."/>
        </authorList>
    </citation>
    <scope>NUCLEOTIDE SEQUENCE [LARGE SCALE GENOMIC DNA]</scope>
    <source>
        <strain evidence="2">DSM 22348</strain>
    </source>
</reference>
<dbReference type="Proteomes" id="UP000198407">
    <property type="component" value="Unassembled WGS sequence"/>
</dbReference>
<dbReference type="InterPro" id="IPR052707">
    <property type="entry name" value="OsmC_Ohr_Peroxiredoxin"/>
</dbReference>
<evidence type="ECO:0000313" key="1">
    <source>
        <dbReference type="EMBL" id="SNT34118.1"/>
    </source>
</evidence>
<dbReference type="SUPFAM" id="SSF82784">
    <property type="entry name" value="OsmC-like"/>
    <property type="match status" value="1"/>
</dbReference>
<dbReference type="STRING" id="1215104.GCA_000730585_00390"/>
<keyword evidence="2" id="KW-1185">Reference proteome</keyword>
<name>A0A239LW85_9PSED</name>
<dbReference type="PANTHER" id="PTHR42830">
    <property type="entry name" value="OSMOTICALLY INDUCIBLE FAMILY PROTEIN"/>
    <property type="match status" value="1"/>
</dbReference>
<evidence type="ECO:0000313" key="2">
    <source>
        <dbReference type="Proteomes" id="UP000198407"/>
    </source>
</evidence>
<dbReference type="AlphaFoldDB" id="A0A239LW85"/>
<dbReference type="EMBL" id="FZOL01000044">
    <property type="protein sequence ID" value="SNT34118.1"/>
    <property type="molecule type" value="Genomic_DNA"/>
</dbReference>